<dbReference type="Proteomes" id="UP000732399">
    <property type="component" value="Unassembled WGS sequence"/>
</dbReference>
<comment type="caution">
    <text evidence="3">The sequence shown here is derived from an EMBL/GenBank/DDBJ whole genome shotgun (WGS) entry which is preliminary data.</text>
</comment>
<dbReference type="InterPro" id="IPR023393">
    <property type="entry name" value="START-like_dom_sf"/>
</dbReference>
<proteinExistence type="inferred from homology"/>
<comment type="similarity">
    <text evidence="1">Belongs to the AHA1 family.</text>
</comment>
<gene>
    <name evidence="3" type="ORF">HBH26_04795</name>
</gene>
<dbReference type="Gene3D" id="3.30.530.20">
    <property type="match status" value="1"/>
</dbReference>
<dbReference type="InterPro" id="IPR013538">
    <property type="entry name" value="ASHA1/2-like_C"/>
</dbReference>
<dbReference type="EMBL" id="JAAVJH010000002">
    <property type="protein sequence ID" value="NJR77934.1"/>
    <property type="molecule type" value="Genomic_DNA"/>
</dbReference>
<dbReference type="SUPFAM" id="SSF55961">
    <property type="entry name" value="Bet v1-like"/>
    <property type="match status" value="1"/>
</dbReference>
<dbReference type="RefSeq" id="WP_168133432.1">
    <property type="nucleotide sequence ID" value="NZ_JAAVJH010000002.1"/>
</dbReference>
<feature type="domain" description="Activator of Hsp90 ATPase homologue 1/2-like C-terminal" evidence="2">
    <location>
        <begin position="12"/>
        <end position="144"/>
    </location>
</feature>
<evidence type="ECO:0000256" key="1">
    <source>
        <dbReference type="ARBA" id="ARBA00006817"/>
    </source>
</evidence>
<evidence type="ECO:0000259" key="2">
    <source>
        <dbReference type="Pfam" id="PF08327"/>
    </source>
</evidence>
<name>A0ABX1CKK7_9SPHN</name>
<protein>
    <submittedName>
        <fullName evidence="3">ATPase</fullName>
    </submittedName>
</protein>
<reference evidence="3 4" key="1">
    <citation type="submission" date="2020-03" db="EMBL/GenBank/DDBJ databases">
        <authorList>
            <person name="Wang L."/>
            <person name="He N."/>
            <person name="Li Y."/>
            <person name="Fang Y."/>
            <person name="Zhang F."/>
        </authorList>
    </citation>
    <scope>NUCLEOTIDE SEQUENCE [LARGE SCALE GENOMIC DNA]</scope>
    <source>
        <strain evidence="3 4">36D10-4-7</strain>
    </source>
</reference>
<organism evidence="3 4">
    <name type="scientific">Sphingomonas corticis</name>
    <dbReference type="NCBI Taxonomy" id="2722791"/>
    <lineage>
        <taxon>Bacteria</taxon>
        <taxon>Pseudomonadati</taxon>
        <taxon>Pseudomonadota</taxon>
        <taxon>Alphaproteobacteria</taxon>
        <taxon>Sphingomonadales</taxon>
        <taxon>Sphingomonadaceae</taxon>
        <taxon>Sphingomonas</taxon>
    </lineage>
</organism>
<evidence type="ECO:0000313" key="3">
    <source>
        <dbReference type="EMBL" id="NJR77934.1"/>
    </source>
</evidence>
<keyword evidence="4" id="KW-1185">Reference proteome</keyword>
<accession>A0ABX1CKK7</accession>
<dbReference type="Pfam" id="PF08327">
    <property type="entry name" value="AHSA1"/>
    <property type="match status" value="1"/>
</dbReference>
<sequence length="151" mass="16943">MSHELKLERVIDAPVAAVWRAWSEHGEEWLCPRPWRAEIVTQELRPGGRSEMVFRGPDGEEQPLSGIYLEVVPERLVVATDAVTADWHPAGPFMVRIDRFEDLGDGRTRYEAIARHWTEAARAGHEAMGFEAGWGASADQLAEVARRLAAE</sequence>
<evidence type="ECO:0000313" key="4">
    <source>
        <dbReference type="Proteomes" id="UP000732399"/>
    </source>
</evidence>